<proteinExistence type="predicted"/>
<sequence>AQCLHEDAGSRRTWTSRFCAVSTPEDPHQEISLGRWKPHSVPQLSCQRSSCRLRELPSLSRFLSAERFKLQPVVYLL</sequence>
<reference evidence="1" key="2">
    <citation type="submission" date="2016-06" db="EMBL/GenBank/DDBJ databases">
        <title>The genome of a short-lived fish provides insights into sex chromosome evolution and the genetic control of aging.</title>
        <authorList>
            <person name="Reichwald K."/>
            <person name="Felder M."/>
            <person name="Petzold A."/>
            <person name="Koch P."/>
            <person name="Groth M."/>
            <person name="Platzer M."/>
        </authorList>
    </citation>
    <scope>NUCLEOTIDE SEQUENCE</scope>
    <source>
        <tissue evidence="1">Brain</tissue>
    </source>
</reference>
<organism evidence="1">
    <name type="scientific">Iconisemion striatum</name>
    <dbReference type="NCBI Taxonomy" id="60296"/>
    <lineage>
        <taxon>Eukaryota</taxon>
        <taxon>Metazoa</taxon>
        <taxon>Chordata</taxon>
        <taxon>Craniata</taxon>
        <taxon>Vertebrata</taxon>
        <taxon>Euteleostomi</taxon>
        <taxon>Actinopterygii</taxon>
        <taxon>Neopterygii</taxon>
        <taxon>Teleostei</taxon>
        <taxon>Neoteleostei</taxon>
        <taxon>Acanthomorphata</taxon>
        <taxon>Ovalentaria</taxon>
        <taxon>Atherinomorphae</taxon>
        <taxon>Cyprinodontiformes</taxon>
        <taxon>Nothobranchiidae</taxon>
        <taxon>Iconisemion</taxon>
    </lineage>
</organism>
<feature type="non-terminal residue" evidence="1">
    <location>
        <position position="1"/>
    </location>
</feature>
<evidence type="ECO:0000313" key="1">
    <source>
        <dbReference type="EMBL" id="SBP14770.1"/>
    </source>
</evidence>
<gene>
    <name evidence="1" type="primary">COX6A2</name>
</gene>
<dbReference type="EMBL" id="HADW01013370">
    <property type="protein sequence ID" value="SBP14770.1"/>
    <property type="molecule type" value="Transcribed_RNA"/>
</dbReference>
<dbReference type="AlphaFoldDB" id="A0A1A7XA57"/>
<name>A0A1A7XA57_9TELE</name>
<reference evidence="1" key="1">
    <citation type="submission" date="2016-05" db="EMBL/GenBank/DDBJ databases">
        <authorList>
            <person name="Lavstsen T."/>
            <person name="Jespersen J.S."/>
        </authorList>
    </citation>
    <scope>NUCLEOTIDE SEQUENCE</scope>
    <source>
        <tissue evidence="1">Brain</tissue>
    </source>
</reference>
<protein>
    <submittedName>
        <fullName evidence="1">Cytochrome c oxidase subunit VIa polypeptide 2</fullName>
    </submittedName>
</protein>
<accession>A0A1A7XA57</accession>